<dbReference type="PANTHER" id="PTHR35309">
    <property type="match status" value="1"/>
</dbReference>
<keyword evidence="2" id="KW-1185">Reference proteome</keyword>
<evidence type="ECO:0000313" key="1">
    <source>
        <dbReference type="EMBL" id="MBU5485409.1"/>
    </source>
</evidence>
<dbReference type="PANTHER" id="PTHR35309:SF4">
    <property type="entry name" value="TOCOPHEROL CYCLASE"/>
    <property type="match status" value="1"/>
</dbReference>
<name>A0ABS6ELY3_9CLOT</name>
<evidence type="ECO:0000313" key="2">
    <source>
        <dbReference type="Proteomes" id="UP000726170"/>
    </source>
</evidence>
<reference evidence="1 2" key="1">
    <citation type="submission" date="2021-06" db="EMBL/GenBank/DDBJ databases">
        <authorList>
            <person name="Sun Q."/>
            <person name="Li D."/>
        </authorList>
    </citation>
    <scope>NUCLEOTIDE SEQUENCE [LARGE SCALE GENOMIC DNA]</scope>
    <source>
        <strain evidence="1 2">MSJ-11</strain>
    </source>
</reference>
<organism evidence="1 2">
    <name type="scientific">Clostridium mobile</name>
    <dbReference type="NCBI Taxonomy" id="2841512"/>
    <lineage>
        <taxon>Bacteria</taxon>
        <taxon>Bacillati</taxon>
        <taxon>Bacillota</taxon>
        <taxon>Clostridia</taxon>
        <taxon>Eubacteriales</taxon>
        <taxon>Clostridiaceae</taxon>
        <taxon>Clostridium</taxon>
    </lineage>
</organism>
<dbReference type="EMBL" id="JAHLQF010000003">
    <property type="protein sequence ID" value="MBU5485409.1"/>
    <property type="molecule type" value="Genomic_DNA"/>
</dbReference>
<gene>
    <name evidence="1" type="ORF">KQI86_13885</name>
</gene>
<sequence>MRKILNPDLYHGRGKKGNFFEGWYFKLVDSKEERAYSFIPGIFLGNNQNYSHAFIQLLYGKEVVYYYNKYDVKKFKWAEDKFLINIEENIFSIKGIKLNIKNEDIDIKGKVLFKNILKWPDTIINPGSMGFYNYLSFMQCYSQVCVTSMNLQGGININGEHIDFTGGKGYIEKNWGRDFPYGWIWVQCNNFVNSKVSISCSIGQVPFLSGSFDGFLIGLAVGNKFYKFTTINRSQLKIWRSNEDFVIETKNKNYSLYIIARSNKDKYFLCNAPREDAMIPLAKETLAGEVYLKLKCNKTGAILCEDKGVCAGIEYGGNVEELIKK</sequence>
<accession>A0ABS6ELY3</accession>
<dbReference type="InterPro" id="IPR025893">
    <property type="entry name" value="Tocopherol_cyclase"/>
</dbReference>
<dbReference type="Proteomes" id="UP000726170">
    <property type="component" value="Unassembled WGS sequence"/>
</dbReference>
<comment type="caution">
    <text evidence="1">The sequence shown here is derived from an EMBL/GenBank/DDBJ whole genome shotgun (WGS) entry which is preliminary data.</text>
</comment>
<proteinExistence type="predicted"/>
<dbReference type="Pfam" id="PF14249">
    <property type="entry name" value="Tocopherol_cycl"/>
    <property type="match status" value="1"/>
</dbReference>
<dbReference type="RefSeq" id="WP_216439957.1">
    <property type="nucleotide sequence ID" value="NZ_JAHLQF010000003.1"/>
</dbReference>
<protein>
    <submittedName>
        <fullName evidence="1">Tocopherol cyclase family protein</fullName>
    </submittedName>
</protein>